<dbReference type="InterPro" id="IPR000504">
    <property type="entry name" value="RRM_dom"/>
</dbReference>
<dbReference type="InterPro" id="IPR012677">
    <property type="entry name" value="Nucleotide-bd_a/b_plait_sf"/>
</dbReference>
<sequence>MVKLFIGGFPLNISELELVQLVSLHGTVSTVKIVRDKKTGICKGYAFLEMKSMTDAVNAVAALNGRVIDGQALSLKINKETVAPAATKAKPAQIPSPNPKYVKIEGPSAIVKKKRPRKS</sequence>
<evidence type="ECO:0000313" key="4">
    <source>
        <dbReference type="Proteomes" id="UP000198850"/>
    </source>
</evidence>
<keyword evidence="4" id="KW-1185">Reference proteome</keyword>
<dbReference type="EMBL" id="FNRA01000003">
    <property type="protein sequence ID" value="SEA45791.1"/>
    <property type="molecule type" value="Genomic_DNA"/>
</dbReference>
<dbReference type="PANTHER" id="PTHR48025">
    <property type="entry name" value="OS02G0815200 PROTEIN"/>
    <property type="match status" value="1"/>
</dbReference>
<dbReference type="Gene3D" id="3.30.70.330">
    <property type="match status" value="1"/>
</dbReference>
<dbReference type="SMART" id="SM00360">
    <property type="entry name" value="RRM"/>
    <property type="match status" value="1"/>
</dbReference>
<dbReference type="GO" id="GO:0003729">
    <property type="term" value="F:mRNA binding"/>
    <property type="evidence" value="ECO:0007669"/>
    <property type="project" value="TreeGrafter"/>
</dbReference>
<dbReference type="PANTHER" id="PTHR48025:SF1">
    <property type="entry name" value="RRM DOMAIN-CONTAINING PROTEIN"/>
    <property type="match status" value="1"/>
</dbReference>
<keyword evidence="1" id="KW-0694">RNA-binding</keyword>
<gene>
    <name evidence="3" type="ORF">SAMN05443550_103290</name>
</gene>
<dbReference type="OrthoDB" id="797376at2"/>
<dbReference type="AlphaFoldDB" id="A0A1H4BCD6"/>
<dbReference type="STRING" id="425514.SAMN05443550_103290"/>
<dbReference type="InterPro" id="IPR050502">
    <property type="entry name" value="Euk_RNA-bind_prot"/>
</dbReference>
<evidence type="ECO:0000313" key="3">
    <source>
        <dbReference type="EMBL" id="SEA45791.1"/>
    </source>
</evidence>
<dbReference type="RefSeq" id="WP_090555917.1">
    <property type="nucleotide sequence ID" value="NZ_FNRA01000003.1"/>
</dbReference>
<accession>A0A1H4BCD6</accession>
<name>A0A1H4BCD6_9SPHI</name>
<evidence type="ECO:0000256" key="1">
    <source>
        <dbReference type="ARBA" id="ARBA00022884"/>
    </source>
</evidence>
<protein>
    <submittedName>
        <fullName evidence="3">Splicing factor 1</fullName>
    </submittedName>
</protein>
<dbReference type="Pfam" id="PF00076">
    <property type="entry name" value="RRM_1"/>
    <property type="match status" value="1"/>
</dbReference>
<dbReference type="Proteomes" id="UP000198850">
    <property type="component" value="Unassembled WGS sequence"/>
</dbReference>
<dbReference type="InterPro" id="IPR035979">
    <property type="entry name" value="RBD_domain_sf"/>
</dbReference>
<reference evidence="3 4" key="1">
    <citation type="submission" date="2016-10" db="EMBL/GenBank/DDBJ databases">
        <authorList>
            <person name="de Groot N.N."/>
        </authorList>
    </citation>
    <scope>NUCLEOTIDE SEQUENCE [LARGE SCALE GENOMIC DNA]</scope>
    <source>
        <strain evidence="3 4">DSM 19033</strain>
    </source>
</reference>
<proteinExistence type="predicted"/>
<feature type="domain" description="RRM" evidence="2">
    <location>
        <begin position="2"/>
        <end position="80"/>
    </location>
</feature>
<dbReference type="PROSITE" id="PS50102">
    <property type="entry name" value="RRM"/>
    <property type="match status" value="1"/>
</dbReference>
<organism evidence="3 4">
    <name type="scientific">Pedobacter hartonius</name>
    <dbReference type="NCBI Taxonomy" id="425514"/>
    <lineage>
        <taxon>Bacteria</taxon>
        <taxon>Pseudomonadati</taxon>
        <taxon>Bacteroidota</taxon>
        <taxon>Sphingobacteriia</taxon>
        <taxon>Sphingobacteriales</taxon>
        <taxon>Sphingobacteriaceae</taxon>
        <taxon>Pedobacter</taxon>
    </lineage>
</organism>
<dbReference type="SUPFAM" id="SSF54928">
    <property type="entry name" value="RNA-binding domain, RBD"/>
    <property type="match status" value="1"/>
</dbReference>
<evidence type="ECO:0000259" key="2">
    <source>
        <dbReference type="PROSITE" id="PS50102"/>
    </source>
</evidence>